<dbReference type="AlphaFoldDB" id="R0KC66"/>
<proteinExistence type="predicted"/>
<protein>
    <submittedName>
        <fullName evidence="1">Uncharacterized protein</fullName>
    </submittedName>
</protein>
<accession>R0KC66</accession>
<evidence type="ECO:0000313" key="1">
    <source>
        <dbReference type="EMBL" id="EOB07482.1"/>
    </source>
</evidence>
<keyword evidence="2" id="KW-1185">Reference proteome</keyword>
<sequence>MLYLKGPNEFTLGSSPFVVAGQNGALELKQVDKAEIESIPENNSFNPVNSSDALLAEDSVISRIVSTLEPGKFSIFLPIPIHANPPALRSNFVAASQLVITVGAQRVHYAKASLLVEYRLICSKAHRVVVGQTFVETALPPALLNLLLFHWALSSTLLANKVNDPYSGCPYAANITGFVSANCMRMMQLLKNKWKSAVAEGLHWLNNLLRTVPGRSTENHAQMQAPCTGSSSWQAATLLSKQHLLEEQLTLRGKPAIHGICMLTYGELRPCPRTPFYRNTYRNQKGPCKGPYLPARAGRLCRYTATALANCRTEQLGLQNKAELKSKNTQSSGECGLRIWQFKLSKFRGSALVLRQDVLVVTASSVAGCCTVLGMLGNCKKKLQRLEFAIVVIQEDICLMDFTLLFLLVEALSDKNNLMTKFRFSSSEWFVKQITTIVLTPKKQHQFMSIKKLALCMAVKGKQQRQQQNTQS</sequence>
<organism evidence="1 2">
    <name type="scientific">Anas platyrhynchos</name>
    <name type="common">Mallard</name>
    <name type="synonym">Anas boschas</name>
    <dbReference type="NCBI Taxonomy" id="8839"/>
    <lineage>
        <taxon>Eukaryota</taxon>
        <taxon>Metazoa</taxon>
        <taxon>Chordata</taxon>
        <taxon>Craniata</taxon>
        <taxon>Vertebrata</taxon>
        <taxon>Euteleostomi</taxon>
        <taxon>Archelosauria</taxon>
        <taxon>Archosauria</taxon>
        <taxon>Dinosauria</taxon>
        <taxon>Saurischia</taxon>
        <taxon>Theropoda</taxon>
        <taxon>Coelurosauria</taxon>
        <taxon>Aves</taxon>
        <taxon>Neognathae</taxon>
        <taxon>Galloanserae</taxon>
        <taxon>Anseriformes</taxon>
        <taxon>Anatidae</taxon>
        <taxon>Anatinae</taxon>
        <taxon>Anas</taxon>
    </lineage>
</organism>
<reference evidence="2" key="1">
    <citation type="journal article" date="2013" name="Nat. Genet.">
        <title>The duck genome and transcriptome provide insight into an avian influenza virus reservoir species.</title>
        <authorList>
            <person name="Huang Y."/>
            <person name="Li Y."/>
            <person name="Burt D.W."/>
            <person name="Chen H."/>
            <person name="Zhang Y."/>
            <person name="Qian W."/>
            <person name="Kim H."/>
            <person name="Gan S."/>
            <person name="Zhao Y."/>
            <person name="Li J."/>
            <person name="Yi K."/>
            <person name="Feng H."/>
            <person name="Zhu P."/>
            <person name="Li B."/>
            <person name="Liu Q."/>
            <person name="Fairley S."/>
            <person name="Magor K.E."/>
            <person name="Du Z."/>
            <person name="Hu X."/>
            <person name="Goodman L."/>
            <person name="Tafer H."/>
            <person name="Vignal A."/>
            <person name="Lee T."/>
            <person name="Kim K.W."/>
            <person name="Sheng Z."/>
            <person name="An Y."/>
            <person name="Searle S."/>
            <person name="Herrero J."/>
            <person name="Groenen M.A."/>
            <person name="Crooijmans R.P."/>
            <person name="Faraut T."/>
            <person name="Cai Q."/>
            <person name="Webster R.G."/>
            <person name="Aldridge J.R."/>
            <person name="Warren W.C."/>
            <person name="Bartschat S."/>
            <person name="Kehr S."/>
            <person name="Marz M."/>
            <person name="Stadler P.F."/>
            <person name="Smith J."/>
            <person name="Kraus R.H."/>
            <person name="Zhao Y."/>
            <person name="Ren L."/>
            <person name="Fei J."/>
            <person name="Morisson M."/>
            <person name="Kaiser P."/>
            <person name="Griffin D.K."/>
            <person name="Rao M."/>
            <person name="Pitel F."/>
            <person name="Wang J."/>
            <person name="Li N."/>
        </authorList>
    </citation>
    <scope>NUCLEOTIDE SEQUENCE [LARGE SCALE GENOMIC DNA]</scope>
</reference>
<dbReference type="EMBL" id="KB742523">
    <property type="protein sequence ID" value="EOB07482.1"/>
    <property type="molecule type" value="Genomic_DNA"/>
</dbReference>
<dbReference type="Proteomes" id="UP000296049">
    <property type="component" value="Unassembled WGS sequence"/>
</dbReference>
<name>R0KC66_ANAPL</name>
<gene>
    <name evidence="1" type="ORF">Anapl_02028</name>
</gene>
<evidence type="ECO:0000313" key="2">
    <source>
        <dbReference type="Proteomes" id="UP000296049"/>
    </source>
</evidence>